<keyword evidence="2" id="KW-1185">Reference proteome</keyword>
<dbReference type="Proteomes" id="UP000309997">
    <property type="component" value="Unassembled WGS sequence"/>
</dbReference>
<name>A0ACC4BY75_POPAL</name>
<comment type="caution">
    <text evidence="1">The sequence shown here is derived from an EMBL/GenBank/DDBJ whole genome shotgun (WGS) entry which is preliminary data.</text>
</comment>
<accession>A0ACC4BY75</accession>
<organism evidence="1 2">
    <name type="scientific">Populus alba</name>
    <name type="common">White poplar</name>
    <dbReference type="NCBI Taxonomy" id="43335"/>
    <lineage>
        <taxon>Eukaryota</taxon>
        <taxon>Viridiplantae</taxon>
        <taxon>Streptophyta</taxon>
        <taxon>Embryophyta</taxon>
        <taxon>Tracheophyta</taxon>
        <taxon>Spermatophyta</taxon>
        <taxon>Magnoliopsida</taxon>
        <taxon>eudicotyledons</taxon>
        <taxon>Gunneridae</taxon>
        <taxon>Pentapetalae</taxon>
        <taxon>rosids</taxon>
        <taxon>fabids</taxon>
        <taxon>Malpighiales</taxon>
        <taxon>Salicaceae</taxon>
        <taxon>Saliceae</taxon>
        <taxon>Populus</taxon>
    </lineage>
</organism>
<dbReference type="EMBL" id="RCHU02000007">
    <property type="protein sequence ID" value="KAL3583633.1"/>
    <property type="molecule type" value="Genomic_DNA"/>
</dbReference>
<evidence type="ECO:0000313" key="2">
    <source>
        <dbReference type="Proteomes" id="UP000309997"/>
    </source>
</evidence>
<evidence type="ECO:0000313" key="1">
    <source>
        <dbReference type="EMBL" id="KAL3583633.1"/>
    </source>
</evidence>
<protein>
    <submittedName>
        <fullName evidence="1">Uncharacterized protein</fullName>
    </submittedName>
</protein>
<proteinExistence type="predicted"/>
<sequence length="177" mass="19646">MNCFAAAAIKRVYFCFVWFLLCYAVMKKLGFDFITFVAFKPIAWMTLVTSSCSTVRSHQSCLKRGYCYDICPWSPLPLSPFHQCPTPEMSCASLLAGDGKSMNCIMLCYSSLMVMDGGGDDVDDAMDNLITHENTGACFFNVSVGFHAQTIDTITNCSRSLEAPILHIIRTIFHSGK</sequence>
<reference evidence="1 2" key="1">
    <citation type="journal article" date="2024" name="Plant Biotechnol. J.">
        <title>Genome and CRISPR/Cas9 system of a widespread forest tree (Populus alba) in the world.</title>
        <authorList>
            <person name="Liu Y.J."/>
            <person name="Jiang P.F."/>
            <person name="Han X.M."/>
            <person name="Li X.Y."/>
            <person name="Wang H.M."/>
            <person name="Wang Y.J."/>
            <person name="Wang X.X."/>
            <person name="Zeng Q.Y."/>
        </authorList>
    </citation>
    <scope>NUCLEOTIDE SEQUENCE [LARGE SCALE GENOMIC DNA]</scope>
    <source>
        <strain evidence="2">cv. PAL-ZL1</strain>
    </source>
</reference>
<gene>
    <name evidence="1" type="ORF">D5086_014694</name>
</gene>